<accession>Q6MNN0</accession>
<evidence type="ECO:0000256" key="1">
    <source>
        <dbReference type="SAM" id="SignalP"/>
    </source>
</evidence>
<keyword evidence="3" id="KW-1185">Reference proteome</keyword>
<dbReference type="AlphaFoldDB" id="Q6MNN0"/>
<dbReference type="GeneID" id="93012250"/>
<sequence length="117" mass="13185">MKCLKTLVFFVLLSPLAVSAQVESRMDFGMLMVGAERSKDMLLTNYNATALRDISHTISGGGFTVASDCPEQLRSELSCRYRLTLTCHREGYQEGMFEIFTSDKNYRVHLSGYCNPL</sequence>
<dbReference type="HOGENOM" id="CLU_168079_0_0_7"/>
<dbReference type="Gene3D" id="2.60.40.10">
    <property type="entry name" value="Immunoglobulins"/>
    <property type="match status" value="1"/>
</dbReference>
<dbReference type="EMBL" id="BX842649">
    <property type="protein sequence ID" value="CAE79121.1"/>
    <property type="molecule type" value="Genomic_DNA"/>
</dbReference>
<feature type="chain" id="PRO_5004277072" evidence="1">
    <location>
        <begin position="21"/>
        <end position="117"/>
    </location>
</feature>
<evidence type="ECO:0000313" key="2">
    <source>
        <dbReference type="EMBL" id="CAE79121.1"/>
    </source>
</evidence>
<dbReference type="RefSeq" id="WP_011163723.1">
    <property type="nucleotide sequence ID" value="NC_005363.1"/>
</dbReference>
<protein>
    <submittedName>
        <fullName evidence="2">Uncharacterized protein</fullName>
    </submittedName>
</protein>
<reference evidence="2 3" key="1">
    <citation type="journal article" date="2004" name="Science">
        <title>A predator unmasked: life cycle of Bdellovibrio bacteriovorus from a genomic perspective.</title>
        <authorList>
            <person name="Rendulic S."/>
            <person name="Jagtap P."/>
            <person name="Rosinus A."/>
            <person name="Eppinger M."/>
            <person name="Baar C."/>
            <person name="Lanz C."/>
            <person name="Keller H."/>
            <person name="Lambert C."/>
            <person name="Evans K.J."/>
            <person name="Goesmann A."/>
            <person name="Meyer F."/>
            <person name="Sockett R.E."/>
            <person name="Schuster S.C."/>
        </authorList>
    </citation>
    <scope>NUCLEOTIDE SEQUENCE [LARGE SCALE GENOMIC DNA]</scope>
    <source>
        <strain evidence="3">ATCC 15356 / DSM 50701 / NCIMB 9529 / HD100</strain>
    </source>
</reference>
<proteinExistence type="predicted"/>
<dbReference type="KEGG" id="bba:Bd1214"/>
<evidence type="ECO:0000313" key="3">
    <source>
        <dbReference type="Proteomes" id="UP000008080"/>
    </source>
</evidence>
<dbReference type="InterPro" id="IPR013783">
    <property type="entry name" value="Ig-like_fold"/>
</dbReference>
<name>Q6MNN0_BDEBA</name>
<dbReference type="Proteomes" id="UP000008080">
    <property type="component" value="Chromosome"/>
</dbReference>
<gene>
    <name evidence="2" type="ordered locus">Bd1214</name>
</gene>
<feature type="signal peptide" evidence="1">
    <location>
        <begin position="1"/>
        <end position="20"/>
    </location>
</feature>
<organism evidence="2 3">
    <name type="scientific">Bdellovibrio bacteriovorus (strain ATCC 15356 / DSM 50701 / NCIMB 9529 / HD100)</name>
    <dbReference type="NCBI Taxonomy" id="264462"/>
    <lineage>
        <taxon>Bacteria</taxon>
        <taxon>Pseudomonadati</taxon>
        <taxon>Bdellovibrionota</taxon>
        <taxon>Bdellovibrionia</taxon>
        <taxon>Bdellovibrionales</taxon>
        <taxon>Pseudobdellovibrionaceae</taxon>
        <taxon>Bdellovibrio</taxon>
    </lineage>
</organism>
<keyword evidence="1" id="KW-0732">Signal</keyword>
<dbReference type="STRING" id="264462.Bd1214"/>